<dbReference type="Proteomes" id="UP000663929">
    <property type="component" value="Chromosome"/>
</dbReference>
<gene>
    <name evidence="1" type="ORF">J3U87_06865</name>
</gene>
<dbReference type="EMBL" id="CP071793">
    <property type="protein sequence ID" value="QTD52180.1"/>
    <property type="molecule type" value="Genomic_DNA"/>
</dbReference>
<dbReference type="PANTHER" id="PTHR47017">
    <property type="entry name" value="ACYL-COA"/>
    <property type="match status" value="1"/>
</dbReference>
<protein>
    <submittedName>
        <fullName evidence="1">GNAT family N-acetyltransferase</fullName>
    </submittedName>
</protein>
<dbReference type="PANTHER" id="PTHR47017:SF1">
    <property type="entry name" value="ACYL-COA"/>
    <property type="match status" value="1"/>
</dbReference>
<proteinExistence type="predicted"/>
<keyword evidence="2" id="KW-1185">Reference proteome</keyword>
<dbReference type="Gene3D" id="3.40.630.30">
    <property type="match status" value="1"/>
</dbReference>
<sequence>MTTLNLEAEWIDSIERVTEEAWNRLLEARPYPFLDWRWLRGLERSGSACQAEGWAPCHLLLRHRGRLVAAAALYLKAHSRGEFVFDQEWAHVSLQVGVPYYPKLLGMSPFSPAIGYRFLTDPDWDETSLYRRLMIEIDDFCAGKDIQGCHFLHGDPNFVDQMRQLGLKYWLHHGLIWENPGFANFDDYLATFRSHQRKNIRRERRKVRESGIHFRVLSGERIPAEYFQHMFLFYSATCVKYWGYSYYLKQAFFHELAVHLADRIAFVCAFEPDRELPIAMSLLVHEGEWLFGRYWGCLEEYDYLHFETCYYQAIEWAIQRGIRYYDAGSGGASQKKHRGFPARPKPSLHRFYHPIMGRIWDANIDRINDLEQEQIDMINGDRRDRS</sequence>
<dbReference type="KEGG" id="scor:J3U87_06865"/>
<evidence type="ECO:0000313" key="1">
    <source>
        <dbReference type="EMBL" id="QTD52180.1"/>
    </source>
</evidence>
<dbReference type="InterPro" id="IPR016181">
    <property type="entry name" value="Acyl_CoA_acyltransferase"/>
</dbReference>
<evidence type="ECO:0000313" key="2">
    <source>
        <dbReference type="Proteomes" id="UP000663929"/>
    </source>
</evidence>
<organism evidence="1 2">
    <name type="scientific">Sulfidibacter corallicola</name>
    <dbReference type="NCBI Taxonomy" id="2818388"/>
    <lineage>
        <taxon>Bacteria</taxon>
        <taxon>Pseudomonadati</taxon>
        <taxon>Acidobacteriota</taxon>
        <taxon>Holophagae</taxon>
        <taxon>Acanthopleuribacterales</taxon>
        <taxon>Acanthopleuribacteraceae</taxon>
        <taxon>Sulfidibacter</taxon>
    </lineage>
</organism>
<dbReference type="InterPro" id="IPR007434">
    <property type="entry name" value="FemAB-like"/>
</dbReference>
<accession>A0A8A4TRK8</accession>
<name>A0A8A4TRK8_SULCO</name>
<dbReference type="AlphaFoldDB" id="A0A8A4TRK8"/>
<reference evidence="1" key="1">
    <citation type="submission" date="2021-03" db="EMBL/GenBank/DDBJ databases">
        <title>Acanthopleuribacteraceae sp. M133.</title>
        <authorList>
            <person name="Wang G."/>
        </authorList>
    </citation>
    <scope>NUCLEOTIDE SEQUENCE</scope>
    <source>
        <strain evidence="1">M133</strain>
    </source>
</reference>
<dbReference type="RefSeq" id="WP_237382289.1">
    <property type="nucleotide sequence ID" value="NZ_CP071793.1"/>
</dbReference>
<dbReference type="SUPFAM" id="SSF55729">
    <property type="entry name" value="Acyl-CoA N-acyltransferases (Nat)"/>
    <property type="match status" value="1"/>
</dbReference>
<dbReference type="Pfam" id="PF04339">
    <property type="entry name" value="FemAB_like"/>
    <property type="match status" value="1"/>
</dbReference>